<evidence type="ECO:0000313" key="2">
    <source>
        <dbReference type="EMBL" id="MPC97818.1"/>
    </source>
</evidence>
<reference evidence="2 3" key="1">
    <citation type="submission" date="2019-05" db="EMBL/GenBank/DDBJ databases">
        <title>Another draft genome of Portunus trituberculatus and its Hox gene families provides insights of decapod evolution.</title>
        <authorList>
            <person name="Jeong J.-H."/>
            <person name="Song I."/>
            <person name="Kim S."/>
            <person name="Choi T."/>
            <person name="Kim D."/>
            <person name="Ryu S."/>
            <person name="Kim W."/>
        </authorList>
    </citation>
    <scope>NUCLEOTIDE SEQUENCE [LARGE SCALE GENOMIC DNA]</scope>
    <source>
        <tissue evidence="2">Muscle</tissue>
    </source>
</reference>
<dbReference type="Proteomes" id="UP000324222">
    <property type="component" value="Unassembled WGS sequence"/>
</dbReference>
<evidence type="ECO:0000313" key="3">
    <source>
        <dbReference type="Proteomes" id="UP000324222"/>
    </source>
</evidence>
<feature type="compositionally biased region" description="Basic residues" evidence="1">
    <location>
        <begin position="1"/>
        <end position="10"/>
    </location>
</feature>
<keyword evidence="3" id="KW-1185">Reference proteome</keyword>
<organism evidence="2 3">
    <name type="scientific">Portunus trituberculatus</name>
    <name type="common">Swimming crab</name>
    <name type="synonym">Neptunus trituberculatus</name>
    <dbReference type="NCBI Taxonomy" id="210409"/>
    <lineage>
        <taxon>Eukaryota</taxon>
        <taxon>Metazoa</taxon>
        <taxon>Ecdysozoa</taxon>
        <taxon>Arthropoda</taxon>
        <taxon>Crustacea</taxon>
        <taxon>Multicrustacea</taxon>
        <taxon>Malacostraca</taxon>
        <taxon>Eumalacostraca</taxon>
        <taxon>Eucarida</taxon>
        <taxon>Decapoda</taxon>
        <taxon>Pleocyemata</taxon>
        <taxon>Brachyura</taxon>
        <taxon>Eubrachyura</taxon>
        <taxon>Portunoidea</taxon>
        <taxon>Portunidae</taxon>
        <taxon>Portuninae</taxon>
        <taxon>Portunus</taxon>
    </lineage>
</organism>
<feature type="region of interest" description="Disordered" evidence="1">
    <location>
        <begin position="1"/>
        <end position="23"/>
    </location>
</feature>
<comment type="caution">
    <text evidence="2">The sequence shown here is derived from an EMBL/GenBank/DDBJ whole genome shotgun (WGS) entry which is preliminary data.</text>
</comment>
<evidence type="ECO:0000256" key="1">
    <source>
        <dbReference type="SAM" id="MobiDB-lite"/>
    </source>
</evidence>
<proteinExistence type="predicted"/>
<gene>
    <name evidence="2" type="ORF">E2C01_093153</name>
</gene>
<protein>
    <submittedName>
        <fullName evidence="2">Uncharacterized protein</fullName>
    </submittedName>
</protein>
<dbReference type="EMBL" id="VSRR010111578">
    <property type="protein sequence ID" value="MPC97818.1"/>
    <property type="molecule type" value="Genomic_DNA"/>
</dbReference>
<sequence length="71" mass="8041">MQNQSRHTHKNIPLSSPFSFSSSSFSYTCIEPPNPSARQLVPPYCQPCSEPTPAATRETFMTHKLEESLRE</sequence>
<dbReference type="AlphaFoldDB" id="A0A5B7JXV9"/>
<accession>A0A5B7JXV9</accession>
<name>A0A5B7JXV9_PORTR</name>